<comment type="caution">
    <text evidence="2">The sequence shown here is derived from an EMBL/GenBank/DDBJ whole genome shotgun (WGS) entry which is preliminary data.</text>
</comment>
<dbReference type="Proteomes" id="UP000542813">
    <property type="component" value="Unassembled WGS sequence"/>
</dbReference>
<reference evidence="2 3" key="1">
    <citation type="submission" date="2020-08" db="EMBL/GenBank/DDBJ databases">
        <title>Sequencing the genomes of 1000 actinobacteria strains.</title>
        <authorList>
            <person name="Klenk H.-P."/>
        </authorList>
    </citation>
    <scope>NUCLEOTIDE SEQUENCE [LARGE SCALE GENOMIC DNA]</scope>
    <source>
        <strain evidence="2 3">DSM 102122</strain>
    </source>
</reference>
<keyword evidence="1" id="KW-0732">Signal</keyword>
<proteinExistence type="predicted"/>
<dbReference type="AlphaFoldDB" id="A0A7W9LLM7"/>
<gene>
    <name evidence="2" type="ORF">HD601_002955</name>
</gene>
<protein>
    <recommendedName>
        <fullName evidence="4">Glycoside hydrolase family 5 domain-containing protein</fullName>
    </recommendedName>
</protein>
<dbReference type="Gene3D" id="3.20.20.80">
    <property type="entry name" value="Glycosidases"/>
    <property type="match status" value="1"/>
</dbReference>
<dbReference type="EMBL" id="JACHMM010000001">
    <property type="protein sequence ID" value="MBB5788380.1"/>
    <property type="molecule type" value="Genomic_DNA"/>
</dbReference>
<organism evidence="2 3">
    <name type="scientific">Jiangella mangrovi</name>
    <dbReference type="NCBI Taxonomy" id="1524084"/>
    <lineage>
        <taxon>Bacteria</taxon>
        <taxon>Bacillati</taxon>
        <taxon>Actinomycetota</taxon>
        <taxon>Actinomycetes</taxon>
        <taxon>Jiangellales</taxon>
        <taxon>Jiangellaceae</taxon>
        <taxon>Jiangella</taxon>
    </lineage>
</organism>
<evidence type="ECO:0008006" key="4">
    <source>
        <dbReference type="Google" id="ProtNLM"/>
    </source>
</evidence>
<dbReference type="SUPFAM" id="SSF51445">
    <property type="entry name" value="(Trans)glycosidases"/>
    <property type="match status" value="1"/>
</dbReference>
<accession>A0A7W9LLM7</accession>
<feature type="chain" id="PRO_5031021506" description="Glycoside hydrolase family 5 domain-containing protein" evidence="1">
    <location>
        <begin position="29"/>
        <end position="494"/>
    </location>
</feature>
<name>A0A7W9LLM7_9ACTN</name>
<evidence type="ECO:0000256" key="1">
    <source>
        <dbReference type="SAM" id="SignalP"/>
    </source>
</evidence>
<evidence type="ECO:0000313" key="2">
    <source>
        <dbReference type="EMBL" id="MBB5788380.1"/>
    </source>
</evidence>
<keyword evidence="3" id="KW-1185">Reference proteome</keyword>
<sequence>MKRSNPLTGVLGVLAFAAAALTGGAATADAVTPAVAASGTAAAAVDPLPRITVSDDPASRHLVDSETGARFIPRGNNYVRLAQVADWHHHATFEPGEYDPARVEAALTYMGNSGYNVVRIFLDPGHPQHNVDGQPHGLGHGNDDHTVGNAAYLDNLADFLVRAAARGIYVLPAMDYYPFNAYYADIAATSAPQQPNLAGWNAFYLQRSRINAKAAYLQNVVLELRERVGAPLMTTLLALETDNEAIFEADQKPFSLTTGRVTGPDGRTYDLAVPAERQALGDNGMVEYANSLVAAVHEVDPDLMVTTGMFTYLAVNKTIDGFGVRCDRTVAGNSCKDAWHYWYPPRPAALSARSDLSFLELHLYPEPGKTLDQNLASVEWPSVTGPVVVGEYGTRRSYHGGDVRAAAVAMRDLQVATCRAGFGGWFYWTWDTDEEAVQREFVTATEQSGAVNGQLAPVVRYDPCLTEPSRRPVRWTPGWPVPGLPFPGGYGVSR</sequence>
<dbReference type="InterPro" id="IPR017853">
    <property type="entry name" value="GH"/>
</dbReference>
<feature type="signal peptide" evidence="1">
    <location>
        <begin position="1"/>
        <end position="28"/>
    </location>
</feature>
<dbReference type="RefSeq" id="WP_184823017.1">
    <property type="nucleotide sequence ID" value="NZ_JACHMM010000001.1"/>
</dbReference>
<evidence type="ECO:0000313" key="3">
    <source>
        <dbReference type="Proteomes" id="UP000542813"/>
    </source>
</evidence>